<dbReference type="PANTHER" id="PTHR13563">
    <property type="entry name" value="TRNA (GUANINE-9-) METHYLTRANSFERASE"/>
    <property type="match status" value="1"/>
</dbReference>
<evidence type="ECO:0000256" key="2">
    <source>
        <dbReference type="ARBA" id="ARBA00022603"/>
    </source>
</evidence>
<evidence type="ECO:0000256" key="5">
    <source>
        <dbReference type="ARBA" id="ARBA00048434"/>
    </source>
</evidence>
<evidence type="ECO:0000313" key="9">
    <source>
        <dbReference type="Proteomes" id="UP001295684"/>
    </source>
</evidence>
<dbReference type="Proteomes" id="UP001295684">
    <property type="component" value="Unassembled WGS sequence"/>
</dbReference>
<keyword evidence="2" id="KW-0489">Methyltransferase</keyword>
<dbReference type="InterPro" id="IPR007356">
    <property type="entry name" value="tRNA_m1G_MeTrfase_euk"/>
</dbReference>
<name>A0AAD1XL07_EUPCR</name>
<proteinExistence type="predicted"/>
<evidence type="ECO:0000256" key="1">
    <source>
        <dbReference type="ARBA" id="ARBA00012797"/>
    </source>
</evidence>
<evidence type="ECO:0000256" key="3">
    <source>
        <dbReference type="ARBA" id="ARBA00022679"/>
    </source>
</evidence>
<dbReference type="EMBL" id="CAMPGE010016107">
    <property type="protein sequence ID" value="CAI2374683.1"/>
    <property type="molecule type" value="Genomic_DNA"/>
</dbReference>
<keyword evidence="4" id="KW-0949">S-adenosyl-L-methionine</keyword>
<dbReference type="InterPro" id="IPR038459">
    <property type="entry name" value="MT_TRM10-typ_sf"/>
</dbReference>
<dbReference type="EC" id="2.1.1.221" evidence="1"/>
<comment type="caution">
    <text evidence="8">The sequence shown here is derived from an EMBL/GenBank/DDBJ whole genome shotgun (WGS) entry which is preliminary data.</text>
</comment>
<evidence type="ECO:0000313" key="8">
    <source>
        <dbReference type="EMBL" id="CAI2374683.1"/>
    </source>
</evidence>
<accession>A0AAD1XL07</accession>
<feature type="compositionally biased region" description="Basic and acidic residues" evidence="6">
    <location>
        <begin position="20"/>
        <end position="38"/>
    </location>
</feature>
<evidence type="ECO:0000259" key="7">
    <source>
        <dbReference type="PROSITE" id="PS51675"/>
    </source>
</evidence>
<dbReference type="AlphaFoldDB" id="A0AAD1XL07"/>
<dbReference type="GO" id="GO:0002939">
    <property type="term" value="P:tRNA N1-guanine methylation"/>
    <property type="evidence" value="ECO:0007669"/>
    <property type="project" value="TreeGrafter"/>
</dbReference>
<dbReference type="GO" id="GO:0000049">
    <property type="term" value="F:tRNA binding"/>
    <property type="evidence" value="ECO:0007669"/>
    <property type="project" value="TreeGrafter"/>
</dbReference>
<dbReference type="GO" id="GO:0005634">
    <property type="term" value="C:nucleus"/>
    <property type="evidence" value="ECO:0007669"/>
    <property type="project" value="TreeGrafter"/>
</dbReference>
<dbReference type="PROSITE" id="PS51675">
    <property type="entry name" value="SAM_MT_TRM10"/>
    <property type="match status" value="1"/>
</dbReference>
<dbReference type="PANTHER" id="PTHR13563:SF13">
    <property type="entry name" value="TRNA METHYLTRANSFERASE 10 HOMOLOG A"/>
    <property type="match status" value="1"/>
</dbReference>
<feature type="compositionally biased region" description="Basic residues" evidence="6">
    <location>
        <begin position="313"/>
        <end position="322"/>
    </location>
</feature>
<keyword evidence="9" id="KW-1185">Reference proteome</keyword>
<gene>
    <name evidence="8" type="ORF">ECRASSUSDP1_LOCUS16040</name>
</gene>
<protein>
    <recommendedName>
        <fullName evidence="1">tRNA (guanine(9)-N(1))-methyltransferase</fullName>
        <ecNumber evidence="1">2.1.1.221</ecNumber>
    </recommendedName>
</protein>
<keyword evidence="3" id="KW-0808">Transferase</keyword>
<reference evidence="8" key="1">
    <citation type="submission" date="2023-07" db="EMBL/GenBank/DDBJ databases">
        <authorList>
            <consortium name="AG Swart"/>
            <person name="Singh M."/>
            <person name="Singh A."/>
            <person name="Seah K."/>
            <person name="Emmerich C."/>
        </authorList>
    </citation>
    <scope>NUCLEOTIDE SEQUENCE</scope>
    <source>
        <strain evidence="8">DP1</strain>
    </source>
</reference>
<feature type="region of interest" description="Disordered" evidence="6">
    <location>
        <begin position="313"/>
        <end position="333"/>
    </location>
</feature>
<sequence length="333" mass="38245">MESTEPDATAKAVPATDPEPAEKPAETLSQEEEKVSKRELKRRRKEAEWKQKKEQLKKAKDKEKINKSKQKRARHAFAAADGATKEVVDEETGQIVEKKVNRKERKELWKQMIKTCMKVVIDCDFAECMSDKELNSLSKQIMYCHSENKKAIKPVNLILTGCGDISFQGRLNQHSAYNWGIDIYPKKKESGENQDEESKEEAKGESHSCYSQLFDKTKLVYLTADSPNTLESFDDDKIYIIGGIVDRNRHKNICFNKATKHEIGHAKFPIMENVNIGDYSTVLTVNQVMSIILAVKKYDNDWKKALEETLPKRKTQKIKGKKAKESMKQKEEK</sequence>
<feature type="compositionally biased region" description="Basic and acidic residues" evidence="6">
    <location>
        <begin position="323"/>
        <end position="333"/>
    </location>
</feature>
<evidence type="ECO:0000256" key="4">
    <source>
        <dbReference type="ARBA" id="ARBA00022691"/>
    </source>
</evidence>
<evidence type="ECO:0000256" key="6">
    <source>
        <dbReference type="SAM" id="MobiDB-lite"/>
    </source>
</evidence>
<feature type="domain" description="SAM-dependent MTase TRM10-type" evidence="7">
    <location>
        <begin position="104"/>
        <end position="317"/>
    </location>
</feature>
<dbReference type="Gene3D" id="3.40.1280.30">
    <property type="match status" value="1"/>
</dbReference>
<dbReference type="InterPro" id="IPR028564">
    <property type="entry name" value="MT_TRM10-typ"/>
</dbReference>
<organism evidence="8 9">
    <name type="scientific">Euplotes crassus</name>
    <dbReference type="NCBI Taxonomy" id="5936"/>
    <lineage>
        <taxon>Eukaryota</taxon>
        <taxon>Sar</taxon>
        <taxon>Alveolata</taxon>
        <taxon>Ciliophora</taxon>
        <taxon>Intramacronucleata</taxon>
        <taxon>Spirotrichea</taxon>
        <taxon>Hypotrichia</taxon>
        <taxon>Euplotida</taxon>
        <taxon>Euplotidae</taxon>
        <taxon>Moneuplotes</taxon>
    </lineage>
</organism>
<feature type="compositionally biased region" description="Basic and acidic residues" evidence="6">
    <location>
        <begin position="45"/>
        <end position="66"/>
    </location>
</feature>
<dbReference type="CDD" id="cd18089">
    <property type="entry name" value="SPOUT_Trm10-like"/>
    <property type="match status" value="1"/>
</dbReference>
<dbReference type="GO" id="GO:0052905">
    <property type="term" value="F:tRNA (guanosine(9)-N1)-methyltransferase activity"/>
    <property type="evidence" value="ECO:0007669"/>
    <property type="project" value="UniProtKB-EC"/>
</dbReference>
<comment type="catalytic activity">
    <reaction evidence="5">
        <text>guanosine(9) in tRNA + S-adenosyl-L-methionine = N(1)-methylguanosine(9) in tRNA + S-adenosyl-L-homocysteine + H(+)</text>
        <dbReference type="Rhea" id="RHEA:43156"/>
        <dbReference type="Rhea" id="RHEA-COMP:10367"/>
        <dbReference type="Rhea" id="RHEA-COMP:10368"/>
        <dbReference type="ChEBI" id="CHEBI:15378"/>
        <dbReference type="ChEBI" id="CHEBI:57856"/>
        <dbReference type="ChEBI" id="CHEBI:59789"/>
        <dbReference type="ChEBI" id="CHEBI:73542"/>
        <dbReference type="ChEBI" id="CHEBI:74269"/>
        <dbReference type="EC" id="2.1.1.221"/>
    </reaction>
</comment>
<feature type="region of interest" description="Disordered" evidence="6">
    <location>
        <begin position="1"/>
        <end position="73"/>
    </location>
</feature>